<accession>A0A1I5B5W3</accession>
<evidence type="ECO:0000259" key="3">
    <source>
        <dbReference type="Pfam" id="PF03364"/>
    </source>
</evidence>
<protein>
    <submittedName>
        <fullName evidence="4">Uncharacterized membrane protein</fullName>
    </submittedName>
</protein>
<feature type="domain" description="Coenzyme Q-binding protein COQ10 START" evidence="3">
    <location>
        <begin position="45"/>
        <end position="165"/>
    </location>
</feature>
<feature type="chain" id="PRO_5017204761" evidence="2">
    <location>
        <begin position="21"/>
        <end position="183"/>
    </location>
</feature>
<sequence length="183" mass="20611">MSISRLWILCLFWLPLRAMAVALDPVVVNVEDEADHVVLSASFSVPVPRDQAWAVMVDFENMPRFMPFLKSSRVLSRNGNTLRVLQTGTAPVVFLNISYESVREIDLQPFSEIRAHSVGGNAGMLKSVAKLTARDQRTEVSYRADWWPTSALAAGFGGNTMRDLLGKQFTAMRQEMIRRQPRL</sequence>
<dbReference type="Pfam" id="PF03364">
    <property type="entry name" value="Polyketide_cyc"/>
    <property type="match status" value="1"/>
</dbReference>
<dbReference type="EMBL" id="FOVE01000015">
    <property type="protein sequence ID" value="SFN70083.1"/>
    <property type="molecule type" value="Genomic_DNA"/>
</dbReference>
<dbReference type="SUPFAM" id="SSF55961">
    <property type="entry name" value="Bet v1-like"/>
    <property type="match status" value="1"/>
</dbReference>
<proteinExistence type="inferred from homology"/>
<dbReference type="InterPro" id="IPR005031">
    <property type="entry name" value="COQ10_START"/>
</dbReference>
<evidence type="ECO:0000256" key="2">
    <source>
        <dbReference type="SAM" id="SignalP"/>
    </source>
</evidence>
<gene>
    <name evidence="4" type="ORF">SAMN05660284_02068</name>
</gene>
<dbReference type="InterPro" id="IPR023393">
    <property type="entry name" value="START-like_dom_sf"/>
</dbReference>
<dbReference type="Proteomes" id="UP000242869">
    <property type="component" value="Unassembled WGS sequence"/>
</dbReference>
<keyword evidence="2" id="KW-0732">Signal</keyword>
<evidence type="ECO:0000313" key="4">
    <source>
        <dbReference type="EMBL" id="SFN70083.1"/>
    </source>
</evidence>
<evidence type="ECO:0000313" key="5">
    <source>
        <dbReference type="Proteomes" id="UP000242869"/>
    </source>
</evidence>
<dbReference type="Gene3D" id="3.30.530.20">
    <property type="match status" value="1"/>
</dbReference>
<comment type="similarity">
    <text evidence="1">Belongs to the ribosome association toxin RatA family.</text>
</comment>
<reference evidence="5" key="1">
    <citation type="submission" date="2016-10" db="EMBL/GenBank/DDBJ databases">
        <authorList>
            <person name="Varghese N."/>
            <person name="Submissions S."/>
        </authorList>
    </citation>
    <scope>NUCLEOTIDE SEQUENCE [LARGE SCALE GENOMIC DNA]</scope>
    <source>
        <strain evidence="5">DSM 6150</strain>
    </source>
</reference>
<dbReference type="AlphaFoldDB" id="A0A1I5B5W3"/>
<dbReference type="STRING" id="83765.SAMN05660284_02068"/>
<feature type="signal peptide" evidence="2">
    <location>
        <begin position="1"/>
        <end position="20"/>
    </location>
</feature>
<evidence type="ECO:0000256" key="1">
    <source>
        <dbReference type="ARBA" id="ARBA00008918"/>
    </source>
</evidence>
<organism evidence="4 5">
    <name type="scientific">Formivibrio citricus</name>
    <dbReference type="NCBI Taxonomy" id="83765"/>
    <lineage>
        <taxon>Bacteria</taxon>
        <taxon>Pseudomonadati</taxon>
        <taxon>Pseudomonadota</taxon>
        <taxon>Betaproteobacteria</taxon>
        <taxon>Neisseriales</taxon>
        <taxon>Chitinibacteraceae</taxon>
        <taxon>Formivibrio</taxon>
    </lineage>
</organism>
<name>A0A1I5B5W3_9NEIS</name>
<keyword evidence="5" id="KW-1185">Reference proteome</keyword>